<dbReference type="PROSITE" id="PS50179">
    <property type="entry name" value="VHS"/>
    <property type="match status" value="1"/>
</dbReference>
<sequence length="964" mass="109012">MFSSKSSTFDRALEKATSQLLLEPDWDSILQICDCIRQGDVQGKYAVTSMKKKLSAENPHVAMFALQTLESCVKNCGSIIHEEIATKEFMEFLKDIAKSKPDPMKGKICELIQCWSHAFRNEPNYKVVQDTFNLMKMEGYTFPTLKEADAMFMAEKAPEWKEGDLCARCRTRFGTFNRQHHCRSCGDVFCGKCSAKSSIIPKFGIEREVRVCDSCYDKIQQPAKKKDSDDLPAEYLASPLSKQQQSPPQKTEQEIQEEEELQLALALSQSENEAKEKERERMRKNYGMYGGGSNTTATAPATQPVVSAPVIDTTDMDPELARYLDRNYWQRKSEDTNQPVVTTTPSAPVANTEPKQAGGGVIIEAYQNGADEGDQEQFLRALHSSLEIFVNRMKSNSQRGRSIANDSSVQSLFNVITNMHPQLMKYTQEQEDMRGHYESLQDKLAQLRDAREALDALREDYREKKRREQEELERQRQIQMAHKLEIMRQKKHEYLEMQRQLALQRLQEQEREMQMRFEQQKHLTQIRQMQAYGYPSNAYGQVPPMQGMPGQTFSPINSVDGSPVHQMHLNAYQPSMGVGPGNMPMGPGQGMPQMQGGMNMGMGPPGGGIDQQSMMNQGSMGSGLPQMQQTPQHVYNPPGSQAGGQYPPGSTQPVSLPGTYHSEAGPNNYQPQMQYSMSPPMNQGYMPPPNMDYKAFNMQSMANSLPPPNPQGPTKSLNNLEKKDHEKDSSEENTMSSPKPTFNYNQHHVNGKRGYPRSNSSGSAEAFTPQHEEIVRFLYEAWTKVNNEMDSCARSQREGGPIVYKDKNPNNPTLANFKPFDLESYWGDRQLNIFDPRDLRYSTLTRHRRVQQSKRSRALAKIPYTRNTNFGERSRALALLNTPKISSTTRGIECFPVQKKRSVIYLNIFVQQCMHDDIAKRNEAELSLTGDCVPDTSKKVDLSISAIVSGNLPVEKLPSSVPFN</sequence>
<dbReference type="EMBL" id="JH815848">
    <property type="protein sequence ID" value="EKC32062.1"/>
    <property type="molecule type" value="Genomic_DNA"/>
</dbReference>
<dbReference type="AlphaFoldDB" id="K1Q642"/>
<evidence type="ECO:0000256" key="6">
    <source>
        <dbReference type="ARBA" id="ARBA00022553"/>
    </source>
</evidence>
<keyword evidence="11" id="KW-0175">Coiled coil</keyword>
<dbReference type="GO" id="GO:0005769">
    <property type="term" value="C:early endosome"/>
    <property type="evidence" value="ECO:0007669"/>
    <property type="project" value="TreeGrafter"/>
</dbReference>
<evidence type="ECO:0000256" key="9">
    <source>
        <dbReference type="ARBA" id="ARBA00022833"/>
    </source>
</evidence>
<dbReference type="GO" id="GO:0008270">
    <property type="term" value="F:zinc ion binding"/>
    <property type="evidence" value="ECO:0007669"/>
    <property type="project" value="UniProtKB-KW"/>
</dbReference>
<feature type="compositionally biased region" description="Basic and acidic residues" evidence="12">
    <location>
        <begin position="720"/>
        <end position="730"/>
    </location>
</feature>
<dbReference type="InterPro" id="IPR017073">
    <property type="entry name" value="HGS/VPS27"/>
</dbReference>
<feature type="compositionally biased region" description="Low complexity" evidence="12">
    <location>
        <begin position="241"/>
        <end position="250"/>
    </location>
</feature>
<dbReference type="Gene3D" id="3.30.40.10">
    <property type="entry name" value="Zinc/RING finger domain, C3HC4 (zinc finger)"/>
    <property type="match status" value="1"/>
</dbReference>
<dbReference type="FunCoup" id="K1Q642">
    <property type="interactions" value="1455"/>
</dbReference>
<name>K1Q642_MAGGI</name>
<keyword evidence="6" id="KW-0597">Phosphoprotein</keyword>
<comment type="similarity">
    <text evidence="3">Belongs to the MCRIP family.</text>
</comment>
<evidence type="ECO:0000256" key="11">
    <source>
        <dbReference type="SAM" id="Coils"/>
    </source>
</evidence>
<evidence type="ECO:0000256" key="8">
    <source>
        <dbReference type="ARBA" id="ARBA00022771"/>
    </source>
</evidence>
<dbReference type="PANTHER" id="PTHR46275">
    <property type="entry name" value="HEPATOCYTE GROWTH FACTOR-REGULATED TYROSINE KINASE SUBSTRATE"/>
    <property type="match status" value="1"/>
</dbReference>
<dbReference type="InterPro" id="IPR024641">
    <property type="entry name" value="HRS_helical"/>
</dbReference>
<dbReference type="HOGENOM" id="CLU_013062_0_0_1"/>
<dbReference type="Pfam" id="PF00790">
    <property type="entry name" value="VHS"/>
    <property type="match status" value="1"/>
</dbReference>
<dbReference type="CDD" id="cd03569">
    <property type="entry name" value="VHS_Hrs"/>
    <property type="match status" value="1"/>
</dbReference>
<evidence type="ECO:0000256" key="10">
    <source>
        <dbReference type="ARBA" id="ARBA00023242"/>
    </source>
</evidence>
<feature type="region of interest" description="Disordered" evidence="12">
    <location>
        <begin position="237"/>
        <end position="260"/>
    </location>
</feature>
<dbReference type="GO" id="GO:0010494">
    <property type="term" value="C:cytoplasmic stress granule"/>
    <property type="evidence" value="ECO:0007669"/>
    <property type="project" value="UniProtKB-SubCell"/>
</dbReference>
<dbReference type="SUPFAM" id="SSF57903">
    <property type="entry name" value="FYVE/PHD zinc finger"/>
    <property type="match status" value="1"/>
</dbReference>
<evidence type="ECO:0000256" key="7">
    <source>
        <dbReference type="ARBA" id="ARBA00022723"/>
    </source>
</evidence>
<evidence type="ECO:0000256" key="1">
    <source>
        <dbReference type="ARBA" id="ARBA00004123"/>
    </source>
</evidence>
<dbReference type="SMART" id="SM00064">
    <property type="entry name" value="FYVE"/>
    <property type="match status" value="1"/>
</dbReference>
<dbReference type="InParanoid" id="K1Q642"/>
<accession>K1Q642</accession>
<reference evidence="13" key="1">
    <citation type="journal article" date="2012" name="Nature">
        <title>The oyster genome reveals stress adaptation and complexity of shell formation.</title>
        <authorList>
            <person name="Zhang G."/>
            <person name="Fang X."/>
            <person name="Guo X."/>
            <person name="Li L."/>
            <person name="Luo R."/>
            <person name="Xu F."/>
            <person name="Yang P."/>
            <person name="Zhang L."/>
            <person name="Wang X."/>
            <person name="Qi H."/>
            <person name="Xiong Z."/>
            <person name="Que H."/>
            <person name="Xie Y."/>
            <person name="Holland P.W."/>
            <person name="Paps J."/>
            <person name="Zhu Y."/>
            <person name="Wu F."/>
            <person name="Chen Y."/>
            <person name="Wang J."/>
            <person name="Peng C."/>
            <person name="Meng J."/>
            <person name="Yang L."/>
            <person name="Liu J."/>
            <person name="Wen B."/>
            <person name="Zhang N."/>
            <person name="Huang Z."/>
            <person name="Zhu Q."/>
            <person name="Feng Y."/>
            <person name="Mount A."/>
            <person name="Hedgecock D."/>
            <person name="Xu Z."/>
            <person name="Liu Y."/>
            <person name="Domazet-Loso T."/>
            <person name="Du Y."/>
            <person name="Sun X."/>
            <person name="Zhang S."/>
            <person name="Liu B."/>
            <person name="Cheng P."/>
            <person name="Jiang X."/>
            <person name="Li J."/>
            <person name="Fan D."/>
            <person name="Wang W."/>
            <person name="Fu W."/>
            <person name="Wang T."/>
            <person name="Wang B."/>
            <person name="Zhang J."/>
            <person name="Peng Z."/>
            <person name="Li Y."/>
            <person name="Li N."/>
            <person name="Wang J."/>
            <person name="Chen M."/>
            <person name="He Y."/>
            <person name="Tan F."/>
            <person name="Song X."/>
            <person name="Zheng Q."/>
            <person name="Huang R."/>
            <person name="Yang H."/>
            <person name="Du X."/>
            <person name="Chen L."/>
            <person name="Yang M."/>
            <person name="Gaffney P.M."/>
            <person name="Wang S."/>
            <person name="Luo L."/>
            <person name="She Z."/>
            <person name="Ming Y."/>
            <person name="Huang W."/>
            <person name="Zhang S."/>
            <person name="Huang B."/>
            <person name="Zhang Y."/>
            <person name="Qu T."/>
            <person name="Ni P."/>
            <person name="Miao G."/>
            <person name="Wang J."/>
            <person name="Wang Q."/>
            <person name="Steinberg C.E."/>
            <person name="Wang H."/>
            <person name="Li N."/>
            <person name="Qian L."/>
            <person name="Zhang G."/>
            <person name="Li Y."/>
            <person name="Yang H."/>
            <person name="Liu X."/>
            <person name="Wang J."/>
            <person name="Yin Y."/>
            <person name="Wang J."/>
        </authorList>
    </citation>
    <scope>NUCLEOTIDE SEQUENCE [LARGE SCALE GENOMIC DNA]</scope>
    <source>
        <strain evidence="13">05x7-T-G4-1.051#20</strain>
    </source>
</reference>
<feature type="region of interest" description="Disordered" evidence="12">
    <location>
        <begin position="335"/>
        <end position="355"/>
    </location>
</feature>
<dbReference type="Pfam" id="PF14799">
    <property type="entry name" value="FAM195"/>
    <property type="match status" value="1"/>
</dbReference>
<dbReference type="CDD" id="cd21387">
    <property type="entry name" value="GAT_Hrs"/>
    <property type="match status" value="1"/>
</dbReference>
<dbReference type="InterPro" id="IPR011011">
    <property type="entry name" value="Znf_FYVE_PHD"/>
</dbReference>
<feature type="region of interest" description="Disordered" evidence="12">
    <location>
        <begin position="700"/>
        <end position="767"/>
    </location>
</feature>
<dbReference type="PANTHER" id="PTHR46275:SF1">
    <property type="entry name" value="HEPATOCYTE GROWTH FACTOR-REGULATED TYROSINE KINASE SUBSTRATE"/>
    <property type="match status" value="1"/>
</dbReference>
<dbReference type="Gene3D" id="1.25.40.90">
    <property type="match status" value="1"/>
</dbReference>
<protein>
    <recommendedName>
        <fullName evidence="4">Hepatocyte growth factor-regulated tyrosine kinase substrate</fullName>
    </recommendedName>
</protein>
<dbReference type="GO" id="GO:0005634">
    <property type="term" value="C:nucleus"/>
    <property type="evidence" value="ECO:0007669"/>
    <property type="project" value="UniProtKB-SubCell"/>
</dbReference>
<dbReference type="GO" id="GO:0032456">
    <property type="term" value="P:endocytic recycling"/>
    <property type="evidence" value="ECO:0007669"/>
    <property type="project" value="TreeGrafter"/>
</dbReference>
<dbReference type="PROSITE" id="PS50330">
    <property type="entry name" value="UIM"/>
    <property type="match status" value="1"/>
</dbReference>
<organism evidence="13">
    <name type="scientific">Magallana gigas</name>
    <name type="common">Pacific oyster</name>
    <name type="synonym">Crassostrea gigas</name>
    <dbReference type="NCBI Taxonomy" id="29159"/>
    <lineage>
        <taxon>Eukaryota</taxon>
        <taxon>Metazoa</taxon>
        <taxon>Spiralia</taxon>
        <taxon>Lophotrochozoa</taxon>
        <taxon>Mollusca</taxon>
        <taxon>Bivalvia</taxon>
        <taxon>Autobranchia</taxon>
        <taxon>Pteriomorphia</taxon>
        <taxon>Ostreida</taxon>
        <taxon>Ostreoidea</taxon>
        <taxon>Ostreidae</taxon>
        <taxon>Magallana</taxon>
    </lineage>
</organism>
<feature type="region of interest" description="Disordered" evidence="12">
    <location>
        <begin position="615"/>
        <end position="671"/>
    </location>
</feature>
<keyword evidence="5" id="KW-0963">Cytoplasm</keyword>
<feature type="compositionally biased region" description="Polar residues" evidence="12">
    <location>
        <begin position="336"/>
        <end position="346"/>
    </location>
</feature>
<dbReference type="PROSITE" id="PS50178">
    <property type="entry name" value="ZF_FYVE"/>
    <property type="match status" value="1"/>
</dbReference>
<keyword evidence="9" id="KW-0862">Zinc</keyword>
<feature type="coiled-coil region" evidence="11">
    <location>
        <begin position="423"/>
        <end position="523"/>
    </location>
</feature>
<proteinExistence type="inferred from homology"/>
<dbReference type="Pfam" id="PF01363">
    <property type="entry name" value="FYVE"/>
    <property type="match status" value="1"/>
</dbReference>
<dbReference type="SUPFAM" id="SSF48464">
    <property type="entry name" value="ENTH/VHS domain"/>
    <property type="match status" value="1"/>
</dbReference>
<dbReference type="Gene3D" id="1.20.5.1940">
    <property type="match status" value="1"/>
</dbReference>
<evidence type="ECO:0000256" key="2">
    <source>
        <dbReference type="ARBA" id="ARBA00004210"/>
    </source>
</evidence>
<gene>
    <name evidence="13" type="ORF">CGI_10014480</name>
</gene>
<evidence type="ECO:0000256" key="3">
    <source>
        <dbReference type="ARBA" id="ARBA00010821"/>
    </source>
</evidence>
<keyword evidence="13" id="KW-0808">Transferase</keyword>
<dbReference type="FunFam" id="3.30.40.10:FF:000105">
    <property type="entry name" value="WD repeat and FYVE domain-containing protein 2"/>
    <property type="match status" value="1"/>
</dbReference>
<keyword evidence="8" id="KW-0863">Zinc-finger</keyword>
<keyword evidence="7" id="KW-0479">Metal-binding</keyword>
<dbReference type="InterPro" id="IPR008942">
    <property type="entry name" value="ENTH_VHS"/>
</dbReference>
<dbReference type="InterPro" id="IPR002014">
    <property type="entry name" value="VHS_dom"/>
</dbReference>
<dbReference type="CDD" id="cd15720">
    <property type="entry name" value="FYVE_Hrs"/>
    <property type="match status" value="1"/>
</dbReference>
<evidence type="ECO:0000256" key="12">
    <source>
        <dbReference type="SAM" id="MobiDB-lite"/>
    </source>
</evidence>
<evidence type="ECO:0000256" key="4">
    <source>
        <dbReference type="ARBA" id="ARBA00015450"/>
    </source>
</evidence>
<feature type="compositionally biased region" description="Polar residues" evidence="12">
    <location>
        <begin position="733"/>
        <end position="748"/>
    </location>
</feature>
<dbReference type="InterPro" id="IPR003903">
    <property type="entry name" value="UIM_dom"/>
</dbReference>
<dbReference type="GO" id="GO:0031623">
    <property type="term" value="P:receptor internalization"/>
    <property type="evidence" value="ECO:0007669"/>
    <property type="project" value="TreeGrafter"/>
</dbReference>
<dbReference type="InterPro" id="IPR017455">
    <property type="entry name" value="Znf_FYVE-rel"/>
</dbReference>
<evidence type="ECO:0000256" key="5">
    <source>
        <dbReference type="ARBA" id="ARBA00022490"/>
    </source>
</evidence>
<feature type="compositionally biased region" description="Polar residues" evidence="12">
    <location>
        <begin position="615"/>
        <end position="633"/>
    </location>
</feature>
<dbReference type="SMART" id="SM00288">
    <property type="entry name" value="VHS"/>
    <property type="match status" value="1"/>
</dbReference>
<comment type="subcellular location">
    <subcellularLocation>
        <location evidence="2">Cytoplasm</location>
        <location evidence="2">Stress granule</location>
    </subcellularLocation>
    <subcellularLocation>
        <location evidence="1">Nucleus</location>
    </subcellularLocation>
</comment>
<dbReference type="InterPro" id="IPR000306">
    <property type="entry name" value="Znf_FYVE"/>
</dbReference>
<dbReference type="GO" id="GO:0016301">
    <property type="term" value="F:kinase activity"/>
    <property type="evidence" value="ECO:0007669"/>
    <property type="project" value="UniProtKB-KW"/>
</dbReference>
<keyword evidence="10" id="KW-0539">Nucleus</keyword>
<keyword evidence="13" id="KW-0418">Kinase</keyword>
<evidence type="ECO:0000313" key="13">
    <source>
        <dbReference type="EMBL" id="EKC32062.1"/>
    </source>
</evidence>
<dbReference type="InterPro" id="IPR029428">
    <property type="entry name" value="MCRIP"/>
</dbReference>
<dbReference type="GO" id="GO:0035091">
    <property type="term" value="F:phosphatidylinositol binding"/>
    <property type="evidence" value="ECO:0007669"/>
    <property type="project" value="InterPro"/>
</dbReference>
<dbReference type="Pfam" id="PF12210">
    <property type="entry name" value="Hrs_helical"/>
    <property type="match status" value="1"/>
</dbReference>
<dbReference type="GO" id="GO:0043130">
    <property type="term" value="F:ubiquitin binding"/>
    <property type="evidence" value="ECO:0007669"/>
    <property type="project" value="InterPro"/>
</dbReference>
<dbReference type="InterPro" id="IPR013083">
    <property type="entry name" value="Znf_RING/FYVE/PHD"/>
</dbReference>